<reference evidence="2 3" key="1">
    <citation type="submission" date="2020-08" db="EMBL/GenBank/DDBJ databases">
        <title>Genome sequencing of Purple Non-Sulfur Bacteria from various extreme environments.</title>
        <authorList>
            <person name="Mayer M."/>
        </authorList>
    </citation>
    <scope>NUCLEOTIDE SEQUENCE [LARGE SCALE GENOMIC DNA]</scope>
    <source>
        <strain evidence="2 3">JA135</strain>
    </source>
</reference>
<dbReference type="EMBL" id="JACIGI010000002">
    <property type="protein sequence ID" value="MBB4284581.1"/>
    <property type="molecule type" value="Genomic_DNA"/>
</dbReference>
<evidence type="ECO:0000313" key="3">
    <source>
        <dbReference type="Proteomes" id="UP000555728"/>
    </source>
</evidence>
<protein>
    <recommendedName>
        <fullName evidence="4">LysM peptidoglycan-binding domain-containing protein</fullName>
    </recommendedName>
</protein>
<sequence>MSVTTVYAALNAALSAGTIDLWSASADTALAPLRGVLGLFGITDAYTLSDATLTQGLERVTLTGSGRFGQPGDPQGMRFPVQGRLLYTEGGDSGGVFQLSLTVTSPGWTFSGFFNPAALPASQRTGDSALGPVIWGPSILADLALLSPVFQADSRPDATLTLSGRLPEAPVFGPALDMLAPWPLALDGSLTMPPDWETPPVLDLVARAAGSATLAVGSPAQANDGPGGLSLSDLGLEFIVRDDLDATDWGRTRFSVVNLTGTVRLGSGADALVARLYTPLLVAGPQWRLTALFDPDSASVVRGMAQLTTIFGLPALPLPDNFPLIETFKFREVNLTFTTPAGGLVPDLRDLAVTIVSDRAWSPPIPFVTLRNVGTRWLWAWGAVRGSDSVVRSTGTVSGAVFGTLRFSGDGDGDSGSDGHEGHAPPGPGAGTTAAKVDIDVAVSLPELLIQGEMREGDRIPIGAAFTYYFGAPGPAVGGLHAATVTELGFAADPIAQNYSGHTQVVFTDADTGDPVLTQGWAIDLVVITLVLEEVEFWIASQNGQVGGGLSGVFSFVPSDPPDDYESPRLMLSAAYPVQDPETPVGWVFEGHLYQGTVIDLTDVVARFLGLGAAPASVPHLTVDRLDVRFATEGRSYALGGTISGRWTPELFGTPLKVSASASIDIARDGSAPAETPAHGRLGGTFQINRIAVEVGMDVGVDEPTYLLKVCVDTLWVQAVTAWRGETGSETNPRHQVVSVQLGGATLGDMLEYLVNLAAPTIGFQLDAPWDILKRVELSSFVLTLDPTRNVVEFVYRAEVDLGFGSLSSIGVRYSHGGAGKVELILEGALLGQDYTGDDALAWDVVNDPPPAVPGTGTGLVDLRYLGLGQRIRIQDPPDTVAGTLAELKAFMKPVDNPGNLPGPTGKIAYSADSQWLIGLDIGLMAGTVDLGFLFNDPILYGLSVGLNGEKAGSLAGLRFEILYKKISDDVGMFRVELRLPDAFRTFQIGVASITLGTVVVEVYTNGNFKVDLGFPYNQDFTRSFSVQAYIFIGRGGVYVGLLDGVTSSQVPRITNGTFAPVLELGVGLAAGVGREIRAGILAGGAYVEVQVIFQGVLGWFNPASAGQPPAQYFRALGIAAMHGKVYGYVDFKVIKVSVTLEAYAQVAALFEAYRPTTFEMLVSVDAQAKVKVLFIKVSFNFHVELELTYVLGTTEQTPWIVAPGGDPAPFRADSAAARLGLLGTGGTLVRGGSGYARRNRMRRLAALRDHHLRRARARRALVLGPGRSLAGAWGWDPDRALFPDGEPRQALLHLLPTVSLGAPPVDWTTTPDPPADPLYRVAFLLCANSGETPEAATAAATSRRSARQHALAADDGDTDTLTPDLWVKVLLLYCLYAIPDGPATETDPVTAGQLALLTAALDDPETADLGFAWDMLDRLFATNLHLLLAGDPGGDATEVGGMVAPLPPGLTRTGTPGGTVDFAAINPVGPWYEWGVARRTGDYLPVGGAAGPRPAVDDPAAYESYPTYIFRDYCLMIAKAAVKEAQDLLAVARVTVADGGDGQGQTLADLAGTFPSATVDYAVRSGDTVESVADALGASAAELTFLNPDLAQRLAAAPVGSTLSIALGVAPEVLAQDNADQAFALDTVTLGNLPHQVADGETLDGIAALFNLDSATALFTGPGGDRPLGAATQVLRGGSVFDLPARIWQAGPDSRLMAAATAYVRYVLPSLDPAAWYAQAVYDINRDLLSTLTGNDRVVTSLEIPPGHVLQVPQAFNAVSPTMDYTTVAGDTLDRIAAALTLVQVYPDRAPEQAPDWLDFLAGVTETGANSYGLPAWSGLPVTPGDSMEALARRLILDATWTQDGSDPARGTWTYAWPAILGWAGAAPILAPLAVVPVPGAVARAPEGGTLSFAVLSRTYGLSVADAADRLADRPGLYAIGTDLTVTQLPVMTVAGIVRGILDGEALPRVVNQASRSLLGGLRTPLPVEQDGHVVPSPDQTAPLYDLTGQQFDLDVDTDPDKGGDPALSLTLTSQTAWVTLVDSTVSEGGGTAPAGAFGARAAAPRGMVIPTAAAAELTYAYSNAEIIAMGPATAYGIPVAEPPAAMPLAERSPRAHGLTHRIEVQTPIALPIPGMDGPPVSAQPSLWPFPEDLRARALAGSTVPYDLLATAEGEPTGRAAATVAEATWASRIPVRIKQVNDDLTLFALHGVAEADRPVLLALRQWLADGAGAGTVVHVLARPAPNAGNAAGLALLPGAPTDTFIIQANLSTETVPRPPDIAAGRTRALARGDEPERPAASLAELERFVTLLWEGSVVGGVGYAVGLEAGLPASALDENGIATIDLLVIAGSQQDPAPEGRPLLPFNTCALVAPGLEAAIDTLYAEDHGEQDTILQALVPPGSAGFTLALDAPPDQPPGGGDTEAAVLQLRRLFSLLGVAIPQSGASPYVMAASGMPAPPAPSEASPPPAWKRARLVRRGLRRDRRTALEAEPLWRYDQILPLSRFAGASALPAVPGLPDPQDDPYRGFGRAQSLPTATASLTFHDILGNRTGPAPEGQGTVAMPTGYTDPLIGVGDWPAVVTGYTVQREGDRVSLTVSVDPRPSTVMPGPAQPGDAAAAAAGRQAEAYAKSYYQLGQTLTATVTTSLDTSANHAVDPALLWRFAAAAQAFNAAAARLGAARAPEGATLGSIATEFGVRPAEMALANADRPMEALFGSGASVVVPAFAVFAENDTAETLAGATRPAGWPRVKPEALLADPENGTLPLRVGAALAVSPPLTHGTGDGSPSLADLADALGTTPGPLARDNAAAPILQEGVTFSVAVSDDTVVTVTVTGPDGTPPIRSFDAVCAAFAAAGVTVTPLDLGETHADRPGLFQADETVASTQWVAAEGETLASTGSGLSQAQLAALNTATPNLFDMGALIHLGAFNDGAGITPEPDQTLRQFADAYACPRELLLAANPDLAVPADGLFAIPGLAVWPADPALARNPYTLRAGDTLDAVAPRFAWPGDDPALALATDNAAMPRVLAGDTTLQIPVGGETVPITTPPDGESLAEALAQVRATAPDATLADLVAGIGADAGALQPGALLICPPARFAGAATPGDIPDLFGLGAGALALANAGTPGLIAPGVTVRGPDGLVSVETRANDSFNSLIVRFAEAGVQVDPAALAEAPANRDIPLFAAGALALLPPSPARITLPIGANGPYPGPAFSLRVQLSLARPTALVNPDFEPGAGGGVERVVSVIPAPQGTGDAADSGGLTLNAFIAALVDALPNLRVATGRAADDRRDLWAVDFGAAGIRSLTIAGTTTVPGAPGPQPRFFALAPLYTRPVGREGVSIRTLRPDGALSPHAEDTDFQGIDTQPWATRFLSDMDRILSAGTAAALYRTAETRDTLAGIVTVKRDLAGAIAEGLAPVLEIDDPQQAAGQAAAAATLEQRLGVSLSQAWSAAALVQLDRTVSSPWQDPESGLAPADLYGGITVTGDTGTDRSWTMTAAKCWLTDRSPFVTMLLSEADPATHRAVTADMAFGITDMERNIVTAGLPQGYASSQWLSFLPPLSGDHRPAALSSDLGTVSVPIPLRVFPALPEARGQSAAPSALDAPARARVRARRRRGTVRAETDVPLADMALWDHAFTYAHEHAEQDEVTVTLRYNLRPGDLREARAETEDLFPQLARYMAVADDLWAILDTLAETDGPLSPTQRTAAGTFLDLARPIADHWTIRHQPEQARRSRAAADLAAETFAFRARVTDRDGAEAGTREVDHLTLTALETPVGPDGVWPQVTARTVDGRAVSLAPETVSETITRYQVPEGVRVPALWPTFTLTVPDLNVARWQNATGSIAVRRNQKLLGPDGPETNAAFVFQTDTVEAASVVTPFNPWDERVPLQTGPEPEGVAEALQAAFETLFGADALDGSLTVTMGVSYAYELATDPLDPRHGLIEETPIYLYPNQPLTDQTAGVMQSAVAQWRATAAPVAQGGEWVFSLTLYSALEDDQRPLLTVERLFLPLAPAP</sequence>
<name>A0A7W6WIU6_9PROT</name>
<proteinExistence type="predicted"/>
<organism evidence="2 3">
    <name type="scientific">Roseospira goensis</name>
    <dbReference type="NCBI Taxonomy" id="391922"/>
    <lineage>
        <taxon>Bacteria</taxon>
        <taxon>Pseudomonadati</taxon>
        <taxon>Pseudomonadota</taxon>
        <taxon>Alphaproteobacteria</taxon>
        <taxon>Rhodospirillales</taxon>
        <taxon>Rhodospirillaceae</taxon>
        <taxon>Roseospira</taxon>
    </lineage>
</organism>
<keyword evidence="3" id="KW-1185">Reference proteome</keyword>
<dbReference type="Proteomes" id="UP000555728">
    <property type="component" value="Unassembled WGS sequence"/>
</dbReference>
<feature type="region of interest" description="Disordered" evidence="1">
    <location>
        <begin position="410"/>
        <end position="433"/>
    </location>
</feature>
<accession>A0A7W6WIU6</accession>
<evidence type="ECO:0000256" key="1">
    <source>
        <dbReference type="SAM" id="MobiDB-lite"/>
    </source>
</evidence>
<evidence type="ECO:0008006" key="4">
    <source>
        <dbReference type="Google" id="ProtNLM"/>
    </source>
</evidence>
<evidence type="ECO:0000313" key="2">
    <source>
        <dbReference type="EMBL" id="MBB4284581.1"/>
    </source>
</evidence>
<gene>
    <name evidence="2" type="ORF">GGD88_000288</name>
</gene>
<comment type="caution">
    <text evidence="2">The sequence shown here is derived from an EMBL/GenBank/DDBJ whole genome shotgun (WGS) entry which is preliminary data.</text>
</comment>
<dbReference type="RefSeq" id="WP_184431065.1">
    <property type="nucleotide sequence ID" value="NZ_JACIGI010000002.1"/>
</dbReference>